<organism evidence="5 6">
    <name type="scientific">Knoellia aerolata DSM 18566</name>
    <dbReference type="NCBI Taxonomy" id="1385519"/>
    <lineage>
        <taxon>Bacteria</taxon>
        <taxon>Bacillati</taxon>
        <taxon>Actinomycetota</taxon>
        <taxon>Actinomycetes</taxon>
        <taxon>Micrococcales</taxon>
        <taxon>Intrasporangiaceae</taxon>
        <taxon>Knoellia</taxon>
    </lineage>
</organism>
<dbReference type="RefSeq" id="WP_052113208.1">
    <property type="nucleotide sequence ID" value="NZ_AVPL01000060.1"/>
</dbReference>
<evidence type="ECO:0000313" key="6">
    <source>
        <dbReference type="Proteomes" id="UP000030013"/>
    </source>
</evidence>
<evidence type="ECO:0000256" key="1">
    <source>
        <dbReference type="ARBA" id="ARBA00023125"/>
    </source>
</evidence>
<keyword evidence="1 2" id="KW-0238">DNA-binding</keyword>
<dbReference type="GO" id="GO:0003697">
    <property type="term" value="F:single-stranded DNA binding"/>
    <property type="evidence" value="ECO:0007669"/>
    <property type="project" value="InterPro"/>
</dbReference>
<evidence type="ECO:0000313" key="5">
    <source>
        <dbReference type="EMBL" id="KGN39966.1"/>
    </source>
</evidence>
<gene>
    <name evidence="5" type="ORF">N801_17680</name>
</gene>
<accession>A0A0A0JWI3</accession>
<dbReference type="PROSITE" id="PS50935">
    <property type="entry name" value="SSB"/>
    <property type="match status" value="1"/>
</dbReference>
<protein>
    <recommendedName>
        <fullName evidence="3">Single-stranded DNA-binding protein</fullName>
    </recommendedName>
</protein>
<dbReference type="OrthoDB" id="4427276at2"/>
<dbReference type="SUPFAM" id="SSF50249">
    <property type="entry name" value="Nucleic acid-binding proteins"/>
    <property type="match status" value="1"/>
</dbReference>
<feature type="region of interest" description="Disordered" evidence="4">
    <location>
        <begin position="138"/>
        <end position="172"/>
    </location>
</feature>
<dbReference type="eggNOG" id="COG0629">
    <property type="taxonomic scope" value="Bacteria"/>
</dbReference>
<name>A0A0A0JWI3_9MICO</name>
<dbReference type="Pfam" id="PF00436">
    <property type="entry name" value="SSB"/>
    <property type="match status" value="1"/>
</dbReference>
<reference evidence="5 6" key="1">
    <citation type="submission" date="2013-08" db="EMBL/GenBank/DDBJ databases">
        <title>The genome sequence of Knoellia aerolata.</title>
        <authorList>
            <person name="Zhu W."/>
            <person name="Wang G."/>
        </authorList>
    </citation>
    <scope>NUCLEOTIDE SEQUENCE [LARGE SCALE GENOMIC DNA]</scope>
    <source>
        <strain evidence="5 6">DSM 18566</strain>
    </source>
</reference>
<dbReference type="GO" id="GO:0006260">
    <property type="term" value="P:DNA replication"/>
    <property type="evidence" value="ECO:0007669"/>
    <property type="project" value="InterPro"/>
</dbReference>
<sequence length="172" mass="18597">MQDCIVTVQGRVATDPEMKSAKSNGNPFATFRVATTPRRQVAPGSFEDGETSWFTVFAFGYLGANVLQSIKKGDPVVVTGKLAAREYKRDDGSLGHSVSINANGVGHDLTWGQTAYEKVVKPSYGNGDRFDDAIRTVEEEQVGFGDPETDPYETAERPLAPVPDGPEDRVAV</sequence>
<evidence type="ECO:0000256" key="2">
    <source>
        <dbReference type="PROSITE-ProRule" id="PRU00252"/>
    </source>
</evidence>
<dbReference type="InterPro" id="IPR012340">
    <property type="entry name" value="NA-bd_OB-fold"/>
</dbReference>
<comment type="caution">
    <text evidence="5">The sequence shown here is derived from an EMBL/GenBank/DDBJ whole genome shotgun (WGS) entry which is preliminary data.</text>
</comment>
<dbReference type="PANTHER" id="PTHR10302:SF0">
    <property type="entry name" value="SINGLE-STRANDED DNA-BINDING PROTEIN, MITOCHONDRIAL"/>
    <property type="match status" value="1"/>
</dbReference>
<dbReference type="STRING" id="1385519.N801_17680"/>
<dbReference type="GO" id="GO:0009295">
    <property type="term" value="C:nucleoid"/>
    <property type="evidence" value="ECO:0007669"/>
    <property type="project" value="TreeGrafter"/>
</dbReference>
<dbReference type="Proteomes" id="UP000030013">
    <property type="component" value="Unassembled WGS sequence"/>
</dbReference>
<evidence type="ECO:0000256" key="4">
    <source>
        <dbReference type="SAM" id="MobiDB-lite"/>
    </source>
</evidence>
<dbReference type="InterPro" id="IPR000424">
    <property type="entry name" value="Primosome_PriB/ssb"/>
</dbReference>
<dbReference type="PANTHER" id="PTHR10302">
    <property type="entry name" value="SINGLE-STRANDED DNA-BINDING PROTEIN"/>
    <property type="match status" value="1"/>
</dbReference>
<proteinExistence type="predicted"/>
<dbReference type="NCBIfam" id="TIGR00621">
    <property type="entry name" value="ssb"/>
    <property type="match status" value="1"/>
</dbReference>
<dbReference type="EMBL" id="AVPL01000060">
    <property type="protein sequence ID" value="KGN39966.1"/>
    <property type="molecule type" value="Genomic_DNA"/>
</dbReference>
<dbReference type="Gene3D" id="2.40.50.140">
    <property type="entry name" value="Nucleic acid-binding proteins"/>
    <property type="match status" value="1"/>
</dbReference>
<evidence type="ECO:0000256" key="3">
    <source>
        <dbReference type="RuleBase" id="RU000524"/>
    </source>
</evidence>
<dbReference type="AlphaFoldDB" id="A0A0A0JWI3"/>
<dbReference type="CDD" id="cd04496">
    <property type="entry name" value="SSB_OBF"/>
    <property type="match status" value="1"/>
</dbReference>
<dbReference type="InterPro" id="IPR011344">
    <property type="entry name" value="ssDNA-bd"/>
</dbReference>
<keyword evidence="6" id="KW-1185">Reference proteome</keyword>